<comment type="caution">
    <text evidence="2">The sequence shown here is derived from an EMBL/GenBank/DDBJ whole genome shotgun (WGS) entry which is preliminary data.</text>
</comment>
<evidence type="ECO:0000313" key="2">
    <source>
        <dbReference type="EMBL" id="CAK1602501.1"/>
    </source>
</evidence>
<dbReference type="Proteomes" id="UP001314205">
    <property type="component" value="Unassembled WGS sequence"/>
</dbReference>
<feature type="region of interest" description="Disordered" evidence="1">
    <location>
        <begin position="33"/>
        <end position="69"/>
    </location>
</feature>
<evidence type="ECO:0000256" key="1">
    <source>
        <dbReference type="SAM" id="MobiDB-lite"/>
    </source>
</evidence>
<name>A0AAV1M480_9NEOP</name>
<organism evidence="2 3">
    <name type="scientific">Parnassius mnemosyne</name>
    <name type="common">clouded apollo</name>
    <dbReference type="NCBI Taxonomy" id="213953"/>
    <lineage>
        <taxon>Eukaryota</taxon>
        <taxon>Metazoa</taxon>
        <taxon>Ecdysozoa</taxon>
        <taxon>Arthropoda</taxon>
        <taxon>Hexapoda</taxon>
        <taxon>Insecta</taxon>
        <taxon>Pterygota</taxon>
        <taxon>Neoptera</taxon>
        <taxon>Endopterygota</taxon>
        <taxon>Lepidoptera</taxon>
        <taxon>Glossata</taxon>
        <taxon>Ditrysia</taxon>
        <taxon>Papilionoidea</taxon>
        <taxon>Papilionidae</taxon>
        <taxon>Parnassiinae</taxon>
        <taxon>Parnassini</taxon>
        <taxon>Parnassius</taxon>
        <taxon>Driopa</taxon>
    </lineage>
</organism>
<protein>
    <submittedName>
        <fullName evidence="2">Uncharacterized protein</fullName>
    </submittedName>
</protein>
<dbReference type="AlphaFoldDB" id="A0AAV1M480"/>
<reference evidence="2 3" key="1">
    <citation type="submission" date="2023-11" db="EMBL/GenBank/DDBJ databases">
        <authorList>
            <person name="Hedman E."/>
            <person name="Englund M."/>
            <person name="Stromberg M."/>
            <person name="Nyberg Akerstrom W."/>
            <person name="Nylinder S."/>
            <person name="Jareborg N."/>
            <person name="Kallberg Y."/>
            <person name="Kronander E."/>
        </authorList>
    </citation>
    <scope>NUCLEOTIDE SEQUENCE [LARGE SCALE GENOMIC DNA]</scope>
</reference>
<dbReference type="EMBL" id="CAVLGL010000137">
    <property type="protein sequence ID" value="CAK1602501.1"/>
    <property type="molecule type" value="Genomic_DNA"/>
</dbReference>
<gene>
    <name evidence="2" type="ORF">PARMNEM_LOCUS20997</name>
</gene>
<evidence type="ECO:0000313" key="3">
    <source>
        <dbReference type="Proteomes" id="UP001314205"/>
    </source>
</evidence>
<proteinExistence type="predicted"/>
<sequence>MSHALPTHVLDTASTPASSVQYRGLRTTVLGAADAARQAREDADGGSGGRRPRGRTLSAGRASSLPPLSPCLEDVPRLSLHHSNGHYDSSRLLVLLHYDPR</sequence>
<keyword evidence="3" id="KW-1185">Reference proteome</keyword>
<accession>A0AAV1M480</accession>